<accession>A0AAW1CTY2</accession>
<dbReference type="SUPFAM" id="SSF47986">
    <property type="entry name" value="DEATH domain"/>
    <property type="match status" value="1"/>
</dbReference>
<dbReference type="SMART" id="SM00255">
    <property type="entry name" value="TIR"/>
    <property type="match status" value="1"/>
</dbReference>
<dbReference type="GO" id="GO:0034142">
    <property type="term" value="P:toll-like receptor 4 signaling pathway"/>
    <property type="evidence" value="ECO:0007669"/>
    <property type="project" value="TreeGrafter"/>
</dbReference>
<feature type="region of interest" description="Disordered" evidence="1">
    <location>
        <begin position="346"/>
        <end position="373"/>
    </location>
</feature>
<dbReference type="GO" id="GO:0008063">
    <property type="term" value="P:Toll signaling pathway"/>
    <property type="evidence" value="ECO:0007669"/>
    <property type="project" value="TreeGrafter"/>
</dbReference>
<dbReference type="Proteomes" id="UP001461498">
    <property type="component" value="Unassembled WGS sequence"/>
</dbReference>
<dbReference type="InterPro" id="IPR035897">
    <property type="entry name" value="Toll_tir_struct_dom_sf"/>
</dbReference>
<keyword evidence="4" id="KW-1185">Reference proteome</keyword>
<dbReference type="GO" id="GO:0002755">
    <property type="term" value="P:MyD88-dependent toll-like receptor signaling pathway"/>
    <property type="evidence" value="ECO:0007669"/>
    <property type="project" value="InterPro"/>
</dbReference>
<dbReference type="PROSITE" id="PS50104">
    <property type="entry name" value="TIR"/>
    <property type="match status" value="1"/>
</dbReference>
<evidence type="ECO:0000259" key="2">
    <source>
        <dbReference type="PROSITE" id="PS50104"/>
    </source>
</evidence>
<protein>
    <recommendedName>
        <fullName evidence="2">TIR domain-containing protein</fullName>
    </recommendedName>
</protein>
<dbReference type="InterPro" id="IPR017281">
    <property type="entry name" value="Myelin_different_resp_MyD88"/>
</dbReference>
<dbReference type="PANTHER" id="PTHR15079">
    <property type="entry name" value="MYD88"/>
    <property type="match status" value="1"/>
</dbReference>
<dbReference type="Gene3D" id="3.40.50.10140">
    <property type="entry name" value="Toll/interleukin-1 receptor homology (TIR) domain"/>
    <property type="match status" value="1"/>
</dbReference>
<dbReference type="GO" id="GO:0043123">
    <property type="term" value="P:positive regulation of canonical NF-kappaB signal transduction"/>
    <property type="evidence" value="ECO:0007669"/>
    <property type="project" value="InterPro"/>
</dbReference>
<dbReference type="GO" id="GO:0035325">
    <property type="term" value="F:Toll-like receptor binding"/>
    <property type="evidence" value="ECO:0007669"/>
    <property type="project" value="TreeGrafter"/>
</dbReference>
<feature type="domain" description="TIR" evidence="2">
    <location>
        <begin position="146"/>
        <end position="278"/>
    </location>
</feature>
<dbReference type="AlphaFoldDB" id="A0AAW1CTY2"/>
<dbReference type="InterPro" id="IPR000157">
    <property type="entry name" value="TIR_dom"/>
</dbReference>
<name>A0AAW1CTY2_9HEMI</name>
<dbReference type="GO" id="GO:0005886">
    <property type="term" value="C:plasma membrane"/>
    <property type="evidence" value="ECO:0007669"/>
    <property type="project" value="TreeGrafter"/>
</dbReference>
<organism evidence="3 4">
    <name type="scientific">Rhynocoris fuscipes</name>
    <dbReference type="NCBI Taxonomy" id="488301"/>
    <lineage>
        <taxon>Eukaryota</taxon>
        <taxon>Metazoa</taxon>
        <taxon>Ecdysozoa</taxon>
        <taxon>Arthropoda</taxon>
        <taxon>Hexapoda</taxon>
        <taxon>Insecta</taxon>
        <taxon>Pterygota</taxon>
        <taxon>Neoptera</taxon>
        <taxon>Paraneoptera</taxon>
        <taxon>Hemiptera</taxon>
        <taxon>Heteroptera</taxon>
        <taxon>Panheteroptera</taxon>
        <taxon>Cimicomorpha</taxon>
        <taxon>Reduviidae</taxon>
        <taxon>Harpactorinae</taxon>
        <taxon>Harpactorini</taxon>
        <taxon>Rhynocoris</taxon>
    </lineage>
</organism>
<evidence type="ECO:0000313" key="4">
    <source>
        <dbReference type="Proteomes" id="UP001461498"/>
    </source>
</evidence>
<dbReference type="EMBL" id="JAPXFL010000009">
    <property type="protein sequence ID" value="KAK9501896.1"/>
    <property type="molecule type" value="Genomic_DNA"/>
</dbReference>
<comment type="caution">
    <text evidence="3">The sequence shown here is derived from an EMBL/GenBank/DDBJ whole genome shotgun (WGS) entry which is preliminary data.</text>
</comment>
<sequence length="386" mass="43887">MAVCESIDFSLVPLVALRTKTRCTISQMLNGTKVIPSPSGLPRDWRGLAHIASVALPIGNSCDPTSAVLEKWINSMASFKDLLEAFVEIDRWDVLYDITASIEMDAKFFFNSKPCDKKVEANNEDIDKLILTVDDISLAQNGLELQYYDAFLLYSETDGDFALEVVNKLENKYGLKLCVKDRDLVGGISFEHEAIMRLISERCNRLIIIVSPSFLNSPANKFFVTYAQAIGIERGQRKIIPCIYKKLFLPPQLSCYYVLDYTRKSQLCNFWERLYKSVTSLPKDTRKNLESVTIKEIKDDEEENKLSLAMKVPDNWDCPAKNHTKESIKSDENENQLSIKRLEDRSACTSKGQSHSLLSKVLPKSLKEKSRTKRLFKKKKEALLAS</sequence>
<dbReference type="GO" id="GO:0070976">
    <property type="term" value="F:TIR domain binding"/>
    <property type="evidence" value="ECO:0007669"/>
    <property type="project" value="InterPro"/>
</dbReference>
<dbReference type="PANTHER" id="PTHR15079:SF3">
    <property type="entry name" value="MYELOID DIFFERENTIATION PRIMARY RESPONSE PROTEIN MYD88"/>
    <property type="match status" value="1"/>
</dbReference>
<dbReference type="SUPFAM" id="SSF52200">
    <property type="entry name" value="Toll/Interleukin receptor TIR domain"/>
    <property type="match status" value="1"/>
</dbReference>
<reference evidence="3 4" key="1">
    <citation type="submission" date="2022-12" db="EMBL/GenBank/DDBJ databases">
        <title>Chromosome-level genome assembly of true bugs.</title>
        <authorList>
            <person name="Ma L."/>
            <person name="Li H."/>
        </authorList>
    </citation>
    <scope>NUCLEOTIDE SEQUENCE [LARGE SCALE GENOMIC DNA]</scope>
    <source>
        <strain evidence="3">Lab_2022b</strain>
    </source>
</reference>
<dbReference type="GO" id="GO:0050830">
    <property type="term" value="P:defense response to Gram-positive bacterium"/>
    <property type="evidence" value="ECO:0007669"/>
    <property type="project" value="TreeGrafter"/>
</dbReference>
<gene>
    <name evidence="3" type="ORF">O3M35_012534</name>
</gene>
<dbReference type="GO" id="GO:0045087">
    <property type="term" value="P:innate immune response"/>
    <property type="evidence" value="ECO:0007669"/>
    <property type="project" value="TreeGrafter"/>
</dbReference>
<dbReference type="Pfam" id="PF13676">
    <property type="entry name" value="TIR_2"/>
    <property type="match status" value="1"/>
</dbReference>
<evidence type="ECO:0000313" key="3">
    <source>
        <dbReference type="EMBL" id="KAK9501896.1"/>
    </source>
</evidence>
<dbReference type="Gene3D" id="1.10.533.10">
    <property type="entry name" value="Death Domain, Fas"/>
    <property type="match status" value="1"/>
</dbReference>
<dbReference type="InterPro" id="IPR011029">
    <property type="entry name" value="DEATH-like_dom_sf"/>
</dbReference>
<evidence type="ECO:0000256" key="1">
    <source>
        <dbReference type="SAM" id="MobiDB-lite"/>
    </source>
</evidence>
<proteinExistence type="predicted"/>